<protein>
    <submittedName>
        <fullName evidence="1">DUF3858 domain-containing protein</fullName>
    </submittedName>
</protein>
<proteinExistence type="predicted"/>
<dbReference type="EMBL" id="WNJL01000053">
    <property type="protein sequence ID" value="NDU43964.1"/>
    <property type="molecule type" value="Genomic_DNA"/>
</dbReference>
<name>A0A845UJI5_9PROT</name>
<evidence type="ECO:0000313" key="1">
    <source>
        <dbReference type="EMBL" id="NDU43964.1"/>
    </source>
</evidence>
<accession>A0A845UJI5</accession>
<dbReference type="Gene3D" id="2.60.120.1130">
    <property type="match status" value="1"/>
</dbReference>
<dbReference type="AlphaFoldDB" id="A0A845UJI5"/>
<sequence>MSAPPLGTGSRIHLHYGLNTASLRNLTARLSSPTDKYLAFMPYGHGVWSTVVTLPKSFSWKVQKHTESVKNAAGAFSESIDPLSPEQLRVQYHMELAHMVYSPEQYPDLYKLVSEAYAVIQEG</sequence>
<reference evidence="1" key="1">
    <citation type="submission" date="2019-11" db="EMBL/GenBank/DDBJ databases">
        <title>Acidithiobacillus ferrianus sp. nov.: a facultatively anaerobic and extremely acidophilic chemolithoautotroph.</title>
        <authorList>
            <person name="Norris P.R."/>
            <person name="Falagan C."/>
            <person name="Moya-Beltran A."/>
            <person name="Castro M."/>
            <person name="Quatrini R."/>
            <person name="Johnson D.B."/>
        </authorList>
    </citation>
    <scope>NUCLEOTIDE SEQUENCE [LARGE SCALE GENOMIC DNA]</scope>
    <source>
        <strain evidence="1">MG</strain>
    </source>
</reference>
<gene>
    <name evidence="1" type="ORF">GL267_15425</name>
</gene>
<organism evidence="1">
    <name type="scientific">Acidithiobacillus ferrianus</name>
    <dbReference type="NCBI Taxonomy" id="2678518"/>
    <lineage>
        <taxon>Bacteria</taxon>
        <taxon>Pseudomonadati</taxon>
        <taxon>Pseudomonadota</taxon>
        <taxon>Acidithiobacillia</taxon>
        <taxon>Acidithiobacillales</taxon>
        <taxon>Acidithiobacillaceae</taxon>
        <taxon>Acidithiobacillus</taxon>
    </lineage>
</organism>
<comment type="caution">
    <text evidence="1">The sequence shown here is derived from an EMBL/GenBank/DDBJ whole genome shotgun (WGS) entry which is preliminary data.</text>
</comment>